<sequence length="580" mass="64822">MFDILIRGGLIVDGTGKPGEVGDVGIVGDRICAIGDLSQQSAKQEILAKGKVITPGFIDPHSHSDLSVLFQPSMTNYLMQGVTTVVGGNCGHSYGPVGEELYRSAIIDPKVAFQADPSYFTMTSLLLPKEKAVKALKEQYGIEMDWHSFKEYLDKCDQQPLDGNIASLAGYSAIRGTVMGMDCCREATEEEILKMEELTRQCLEDGAFGLSTGTDPQYVPGPFATFDETVRMLKIVKDYDGIFASHTRNTDNEGKPDRMGGYEDMLKQAMAAGVRANVSHVHTLGMGIDEKTNAEAARKTLAYFEEMEKRGCDLSYDVIPSPYSMDMTVPYFATFLRPFVLMSGSRQHLSENFKVPDFRKMIHTVVEAGHYPFLDHRNLMSSIYPILTISRHENAAHIGKNLYAYAEERKQNPLDLVMDLFAEDCDMGAEMAMPGAVESNDILCMHRLAMPCSDGFTGDKTMNFGLNEDIQMTPNPMNFSFIIRYLTRYQKQLPLEALIHRITQKPAERFGIEKRGVLETGAYADIVILDREQLHSYDRDADVFQYPEGIDYVLVNGVVTIDHKHHTQAAAGRMLRKNRQ</sequence>
<dbReference type="InterPro" id="IPR032466">
    <property type="entry name" value="Metal_Hydrolase"/>
</dbReference>
<evidence type="ECO:0000313" key="5">
    <source>
        <dbReference type="Proteomes" id="UP000480929"/>
    </source>
</evidence>
<name>A0A6N7S6K1_9FIRM</name>
<dbReference type="OrthoDB" id="9775607at2"/>
<dbReference type="EMBL" id="WKPJ01000012">
    <property type="protein sequence ID" value="MSA89517.1"/>
    <property type="molecule type" value="Genomic_DNA"/>
</dbReference>
<dbReference type="GO" id="GO:0005829">
    <property type="term" value="C:cytosol"/>
    <property type="evidence" value="ECO:0007669"/>
    <property type="project" value="TreeGrafter"/>
</dbReference>
<dbReference type="EMBL" id="WKPI01000013">
    <property type="protein sequence ID" value="MSC33195.1"/>
    <property type="molecule type" value="Genomic_DNA"/>
</dbReference>
<feature type="domain" description="Amidohydrolase 3" evidence="1">
    <location>
        <begin position="486"/>
        <end position="560"/>
    </location>
</feature>
<dbReference type="AlphaFoldDB" id="A0A6N7S6K1"/>
<dbReference type="RefSeq" id="WP_154238783.1">
    <property type="nucleotide sequence ID" value="NZ_CALJPI010000039.1"/>
</dbReference>
<evidence type="ECO:0000313" key="2">
    <source>
        <dbReference type="EMBL" id="MSA89517.1"/>
    </source>
</evidence>
<dbReference type="Gene3D" id="3.20.20.140">
    <property type="entry name" value="Metal-dependent hydrolases"/>
    <property type="match status" value="2"/>
</dbReference>
<keyword evidence="5" id="KW-1185">Reference proteome</keyword>
<reference evidence="4 5" key="1">
    <citation type="journal article" date="2019" name="Nat. Med.">
        <title>A library of human gut bacterial isolates paired with longitudinal multiomics data enables mechanistic microbiome research.</title>
        <authorList>
            <person name="Poyet M."/>
            <person name="Groussin M."/>
            <person name="Gibbons S.M."/>
            <person name="Avila-Pacheco J."/>
            <person name="Jiang X."/>
            <person name="Kearney S.M."/>
            <person name="Perrotta A.R."/>
            <person name="Berdy B."/>
            <person name="Zhao S."/>
            <person name="Lieberman T.D."/>
            <person name="Swanson P.K."/>
            <person name="Smith M."/>
            <person name="Roesemann S."/>
            <person name="Alexander J.E."/>
            <person name="Rich S.A."/>
            <person name="Livny J."/>
            <person name="Vlamakis H."/>
            <person name="Clish C."/>
            <person name="Bullock K."/>
            <person name="Deik A."/>
            <person name="Scott J."/>
            <person name="Pierce K.A."/>
            <person name="Xavier R.J."/>
            <person name="Alm E.J."/>
        </authorList>
    </citation>
    <scope>NUCLEOTIDE SEQUENCE [LARGE SCALE GENOMIC DNA]</scope>
    <source>
        <strain evidence="2 4">BIOML-A4</strain>
        <strain evidence="3 5">BIOML-A5</strain>
    </source>
</reference>
<dbReference type="SUPFAM" id="SSF51338">
    <property type="entry name" value="Composite domain of metallo-dependent hydrolases"/>
    <property type="match status" value="1"/>
</dbReference>
<evidence type="ECO:0000313" key="4">
    <source>
        <dbReference type="Proteomes" id="UP000433575"/>
    </source>
</evidence>
<dbReference type="PANTHER" id="PTHR11647">
    <property type="entry name" value="HYDRANTOINASE/DIHYDROPYRIMIDINASE FAMILY MEMBER"/>
    <property type="match status" value="1"/>
</dbReference>
<accession>A0A6N7S6K1</accession>
<dbReference type="PANTHER" id="PTHR11647:SF1">
    <property type="entry name" value="COLLAPSIN RESPONSE MEDIATOR PROTEIN"/>
    <property type="match status" value="1"/>
</dbReference>
<dbReference type="GO" id="GO:0016812">
    <property type="term" value="F:hydrolase activity, acting on carbon-nitrogen (but not peptide) bonds, in cyclic amides"/>
    <property type="evidence" value="ECO:0007669"/>
    <property type="project" value="TreeGrafter"/>
</dbReference>
<keyword evidence="2" id="KW-0378">Hydrolase</keyword>
<protein>
    <submittedName>
        <fullName evidence="2">Amidohydrolase family protein</fullName>
    </submittedName>
</protein>
<dbReference type="Proteomes" id="UP000480929">
    <property type="component" value="Unassembled WGS sequence"/>
</dbReference>
<organism evidence="2 4">
    <name type="scientific">Holdemania massiliensis</name>
    <dbReference type="NCBI Taxonomy" id="1468449"/>
    <lineage>
        <taxon>Bacteria</taxon>
        <taxon>Bacillati</taxon>
        <taxon>Bacillota</taxon>
        <taxon>Erysipelotrichia</taxon>
        <taxon>Erysipelotrichales</taxon>
        <taxon>Erysipelotrichaceae</taxon>
        <taxon>Holdemania</taxon>
    </lineage>
</organism>
<dbReference type="Pfam" id="PF07969">
    <property type="entry name" value="Amidohydro_3"/>
    <property type="match status" value="2"/>
</dbReference>
<dbReference type="Proteomes" id="UP000433575">
    <property type="component" value="Unassembled WGS sequence"/>
</dbReference>
<dbReference type="InterPro" id="IPR011059">
    <property type="entry name" value="Metal-dep_hydrolase_composite"/>
</dbReference>
<evidence type="ECO:0000313" key="3">
    <source>
        <dbReference type="EMBL" id="MSC33195.1"/>
    </source>
</evidence>
<dbReference type="InterPro" id="IPR013108">
    <property type="entry name" value="Amidohydro_3"/>
</dbReference>
<dbReference type="SUPFAM" id="SSF51556">
    <property type="entry name" value="Metallo-dependent hydrolases"/>
    <property type="match status" value="1"/>
</dbReference>
<proteinExistence type="predicted"/>
<comment type="caution">
    <text evidence="2">The sequence shown here is derived from an EMBL/GenBank/DDBJ whole genome shotgun (WGS) entry which is preliminary data.</text>
</comment>
<gene>
    <name evidence="3" type="ORF">GKD88_08675</name>
    <name evidence="2" type="ORF">GKE08_09270</name>
</gene>
<dbReference type="InterPro" id="IPR050378">
    <property type="entry name" value="Metallo-dep_Hydrolases_sf"/>
</dbReference>
<evidence type="ECO:0000259" key="1">
    <source>
        <dbReference type="Pfam" id="PF07969"/>
    </source>
</evidence>
<feature type="domain" description="Amidohydrolase 3" evidence="1">
    <location>
        <begin position="46"/>
        <end position="213"/>
    </location>
</feature>